<dbReference type="AlphaFoldDB" id="A0A4Y1WS39"/>
<keyword evidence="9" id="KW-1185">Reference proteome</keyword>
<dbReference type="InterPro" id="IPR005151">
    <property type="entry name" value="Tail-specific_protease"/>
</dbReference>
<dbReference type="GO" id="GO:0008236">
    <property type="term" value="F:serine-type peptidase activity"/>
    <property type="evidence" value="ECO:0007669"/>
    <property type="project" value="UniProtKB-KW"/>
</dbReference>
<dbReference type="InterPro" id="IPR004447">
    <property type="entry name" value="Peptidase_S41A"/>
</dbReference>
<dbReference type="Gene3D" id="3.90.226.10">
    <property type="entry name" value="2-enoyl-CoA Hydratase, Chain A, domain 1"/>
    <property type="match status" value="1"/>
</dbReference>
<dbReference type="Gene3D" id="3.30.750.44">
    <property type="match status" value="1"/>
</dbReference>
<name>A0A4Y1WS39_9BACT</name>
<dbReference type="InterPro" id="IPR001478">
    <property type="entry name" value="PDZ"/>
</dbReference>
<dbReference type="SMART" id="SM00228">
    <property type="entry name" value="PDZ"/>
    <property type="match status" value="1"/>
</dbReference>
<organism evidence="8 9">
    <name type="scientific">Alistipes communis</name>
    <dbReference type="NCBI Taxonomy" id="2585118"/>
    <lineage>
        <taxon>Bacteria</taxon>
        <taxon>Pseudomonadati</taxon>
        <taxon>Bacteroidota</taxon>
        <taxon>Bacteroidia</taxon>
        <taxon>Bacteroidales</taxon>
        <taxon>Rikenellaceae</taxon>
        <taxon>Alistipes</taxon>
    </lineage>
</organism>
<dbReference type="Pfam" id="PF17820">
    <property type="entry name" value="PDZ_6"/>
    <property type="match status" value="1"/>
</dbReference>
<feature type="domain" description="PDZ" evidence="7">
    <location>
        <begin position="88"/>
        <end position="154"/>
    </location>
</feature>
<dbReference type="GO" id="GO:0007165">
    <property type="term" value="P:signal transduction"/>
    <property type="evidence" value="ECO:0007669"/>
    <property type="project" value="TreeGrafter"/>
</dbReference>
<protein>
    <submittedName>
        <fullName evidence="8">Peptidase S41</fullName>
    </submittedName>
</protein>
<evidence type="ECO:0000259" key="7">
    <source>
        <dbReference type="PROSITE" id="PS50106"/>
    </source>
</evidence>
<dbReference type="SMART" id="SM00245">
    <property type="entry name" value="TSPc"/>
    <property type="match status" value="1"/>
</dbReference>
<dbReference type="PANTHER" id="PTHR32060:SF30">
    <property type="entry name" value="CARBOXY-TERMINAL PROCESSING PROTEASE CTPA"/>
    <property type="match status" value="1"/>
</dbReference>
<accession>A0A4Y1WS39</accession>
<evidence type="ECO:0000256" key="4">
    <source>
        <dbReference type="ARBA" id="ARBA00022825"/>
    </source>
</evidence>
<evidence type="ECO:0000256" key="1">
    <source>
        <dbReference type="ARBA" id="ARBA00009179"/>
    </source>
</evidence>
<keyword evidence="3 5" id="KW-0378">Hydrolase</keyword>
<evidence type="ECO:0000256" key="2">
    <source>
        <dbReference type="ARBA" id="ARBA00022670"/>
    </source>
</evidence>
<dbReference type="PROSITE" id="PS50106">
    <property type="entry name" value="PDZ"/>
    <property type="match status" value="1"/>
</dbReference>
<dbReference type="EMBL" id="AP019735">
    <property type="protein sequence ID" value="BBL03883.1"/>
    <property type="molecule type" value="Genomic_DNA"/>
</dbReference>
<dbReference type="InterPro" id="IPR036034">
    <property type="entry name" value="PDZ_sf"/>
</dbReference>
<dbReference type="Proteomes" id="UP000318946">
    <property type="component" value="Chromosome"/>
</dbReference>
<keyword evidence="6" id="KW-0732">Signal</keyword>
<dbReference type="GO" id="GO:0006508">
    <property type="term" value="P:proteolysis"/>
    <property type="evidence" value="ECO:0007669"/>
    <property type="project" value="UniProtKB-KW"/>
</dbReference>
<evidence type="ECO:0000313" key="9">
    <source>
        <dbReference type="Proteomes" id="UP000318946"/>
    </source>
</evidence>
<dbReference type="SUPFAM" id="SSF50156">
    <property type="entry name" value="PDZ domain-like"/>
    <property type="match status" value="1"/>
</dbReference>
<evidence type="ECO:0000256" key="5">
    <source>
        <dbReference type="RuleBase" id="RU004404"/>
    </source>
</evidence>
<gene>
    <name evidence="8" type="ORF">A5CBH24_11960</name>
</gene>
<dbReference type="KEGG" id="acou:A5CBH24_11960"/>
<dbReference type="GO" id="GO:0030288">
    <property type="term" value="C:outer membrane-bounded periplasmic space"/>
    <property type="evidence" value="ECO:0007669"/>
    <property type="project" value="TreeGrafter"/>
</dbReference>
<dbReference type="Pfam" id="PF03572">
    <property type="entry name" value="Peptidase_S41"/>
    <property type="match status" value="1"/>
</dbReference>
<dbReference type="NCBIfam" id="TIGR00225">
    <property type="entry name" value="prc"/>
    <property type="match status" value="1"/>
</dbReference>
<dbReference type="PANTHER" id="PTHR32060">
    <property type="entry name" value="TAIL-SPECIFIC PROTEASE"/>
    <property type="match status" value="1"/>
</dbReference>
<dbReference type="InterPro" id="IPR029045">
    <property type="entry name" value="ClpP/crotonase-like_dom_sf"/>
</dbReference>
<evidence type="ECO:0000256" key="3">
    <source>
        <dbReference type="ARBA" id="ARBA00022801"/>
    </source>
</evidence>
<dbReference type="GeneID" id="78341916"/>
<keyword evidence="4 5" id="KW-0720">Serine protease</keyword>
<dbReference type="GO" id="GO:0004175">
    <property type="term" value="F:endopeptidase activity"/>
    <property type="evidence" value="ECO:0007669"/>
    <property type="project" value="TreeGrafter"/>
</dbReference>
<dbReference type="InterPro" id="IPR041489">
    <property type="entry name" value="PDZ_6"/>
</dbReference>
<dbReference type="CDD" id="cd06782">
    <property type="entry name" value="cpPDZ_CPP-like"/>
    <property type="match status" value="1"/>
</dbReference>
<dbReference type="SUPFAM" id="SSF52096">
    <property type="entry name" value="ClpP/crotonase"/>
    <property type="match status" value="1"/>
</dbReference>
<evidence type="ECO:0000313" key="8">
    <source>
        <dbReference type="EMBL" id="BBL03883.1"/>
    </source>
</evidence>
<reference evidence="9" key="1">
    <citation type="submission" date="2019-06" db="EMBL/GenBank/DDBJ databases">
        <title>Alistipes onderdonkii subsp. vulgaris subsp. nov., Alistipes dispar sp. nov. and Alistipes communis sp. nov., isolated from human faeces, and creation of Alistipes onderdonkii subsp. onderdonkii subsp. nov.</title>
        <authorList>
            <person name="Sakamoto M."/>
            <person name="Ikeyama N."/>
            <person name="Ogata Y."/>
            <person name="Suda W."/>
            <person name="Iino T."/>
            <person name="Hattori M."/>
            <person name="Ohkuma M."/>
        </authorList>
    </citation>
    <scope>NUCLEOTIDE SEQUENCE [LARGE SCALE GENOMIC DNA]</scope>
    <source>
        <strain evidence="9">5CBH24</strain>
    </source>
</reference>
<dbReference type="InterPro" id="IPR055210">
    <property type="entry name" value="CtpA/B_N"/>
</dbReference>
<evidence type="ECO:0000256" key="6">
    <source>
        <dbReference type="SAM" id="SignalP"/>
    </source>
</evidence>
<keyword evidence="2 5" id="KW-0645">Protease</keyword>
<dbReference type="CDD" id="cd07560">
    <property type="entry name" value="Peptidase_S41_CPP"/>
    <property type="match status" value="1"/>
</dbReference>
<feature type="signal peptide" evidence="6">
    <location>
        <begin position="1"/>
        <end position="24"/>
    </location>
</feature>
<comment type="similarity">
    <text evidence="1 5">Belongs to the peptidase S41A family.</text>
</comment>
<dbReference type="OrthoDB" id="9812068at2"/>
<dbReference type="Gene3D" id="2.30.42.10">
    <property type="match status" value="1"/>
</dbReference>
<proteinExistence type="inferred from homology"/>
<dbReference type="RefSeq" id="WP_141412508.1">
    <property type="nucleotide sequence ID" value="NZ_AP019735.1"/>
</dbReference>
<feature type="chain" id="PRO_5021262237" evidence="6">
    <location>
        <begin position="25"/>
        <end position="553"/>
    </location>
</feature>
<dbReference type="Pfam" id="PF22694">
    <property type="entry name" value="CtpB_N-like"/>
    <property type="match status" value="1"/>
</dbReference>
<sequence length="553" mass="61697">MKRIANYLLTATALLGAAALLTFAAKNDFGLARNMETLVNMMRELSVYYVDEVDADRLMTDAAEGMVRRLDPYTVYMPEEEMTDFQFLTTGKYGGVGALIRKKGDGVVVAQPYKGFPADRAGLQIGDRFVEIAGKDARGMTTEQVSALLKGTPNTNVTIKVEKLLTGQVEEVKLRRERIAISGVGYAGFVADSIGYIQHRDFTEGCYEDMRAALEGLQKQGLKALVLDYRNNGGGILQEAVKIVSMFVPKGTEVVTTKGRTEHTVYRTQLEPVAPTLPIVALVNDGTASAAEIVTGSLQDLDRAVLVGQRTFGKGLVQTTRPLGYNSFLKVTTAKYYIPSGRCIQAIDYSSRDEKGAVKSVPDSLVREFRTRGGRKVYDGGGIMPDERIDPEYISRFAMTLYAMGYVDDFADLYFREHGMQRIDPRTFTLTDADYERFEQFMADKEVKYESDTRRALNRIKEAARADLYEESLAAEIEAIEAGIRDDKATNLQTYKREIMETLNGAVILRYSYAEGVTEHTLTEDREVHRAVALLDDGKEYARILHEQDTVRK</sequence>